<evidence type="ECO:0000256" key="1">
    <source>
        <dbReference type="SAM" id="MobiDB-lite"/>
    </source>
</evidence>
<evidence type="ECO:0000313" key="2">
    <source>
        <dbReference type="EMBL" id="KAI5446061.1"/>
    </source>
</evidence>
<feature type="region of interest" description="Disordered" evidence="1">
    <location>
        <begin position="1"/>
        <end position="49"/>
    </location>
</feature>
<name>A0A9D5BM59_PEA</name>
<accession>A0A9D5BM59</accession>
<evidence type="ECO:0000313" key="3">
    <source>
        <dbReference type="Proteomes" id="UP001058974"/>
    </source>
</evidence>
<keyword evidence="3" id="KW-1185">Reference proteome</keyword>
<evidence type="ECO:0008006" key="4">
    <source>
        <dbReference type="Google" id="ProtNLM"/>
    </source>
</evidence>
<dbReference type="AlphaFoldDB" id="A0A9D5BM59"/>
<dbReference type="Gramene" id="Psat01G0405300-T1">
    <property type="protein sequence ID" value="KAI5446061.1"/>
    <property type="gene ID" value="KIW84_014053"/>
</dbReference>
<protein>
    <recommendedName>
        <fullName evidence="4">Transposase MuDR plant domain-containing protein</fullName>
    </recommendedName>
</protein>
<comment type="caution">
    <text evidence="2">The sequence shown here is derived from an EMBL/GenBank/DDBJ whole genome shotgun (WGS) entry which is preliminary data.</text>
</comment>
<feature type="compositionally biased region" description="Basic and acidic residues" evidence="1">
    <location>
        <begin position="12"/>
        <end position="27"/>
    </location>
</feature>
<reference evidence="2 3" key="1">
    <citation type="journal article" date="2022" name="Nat. Genet.">
        <title>Improved pea reference genome and pan-genome highlight genomic features and evolutionary characteristics.</title>
        <authorList>
            <person name="Yang T."/>
            <person name="Liu R."/>
            <person name="Luo Y."/>
            <person name="Hu S."/>
            <person name="Wang D."/>
            <person name="Wang C."/>
            <person name="Pandey M.K."/>
            <person name="Ge S."/>
            <person name="Xu Q."/>
            <person name="Li N."/>
            <person name="Li G."/>
            <person name="Huang Y."/>
            <person name="Saxena R.K."/>
            <person name="Ji Y."/>
            <person name="Li M."/>
            <person name="Yan X."/>
            <person name="He Y."/>
            <person name="Liu Y."/>
            <person name="Wang X."/>
            <person name="Xiang C."/>
            <person name="Varshney R.K."/>
            <person name="Ding H."/>
            <person name="Gao S."/>
            <person name="Zong X."/>
        </authorList>
    </citation>
    <scope>NUCLEOTIDE SEQUENCE [LARGE SCALE GENOMIC DNA]</scope>
    <source>
        <strain evidence="2 3">cv. Zhongwan 6</strain>
    </source>
</reference>
<dbReference type="EMBL" id="JAMSHJ010000001">
    <property type="protein sequence ID" value="KAI5446061.1"/>
    <property type="molecule type" value="Genomic_DNA"/>
</dbReference>
<dbReference type="Proteomes" id="UP001058974">
    <property type="component" value="Chromosome 1"/>
</dbReference>
<dbReference type="PANTHER" id="PTHR31973:SF195">
    <property type="entry name" value="MUDR FAMILY TRANSPOSASE"/>
    <property type="match status" value="1"/>
</dbReference>
<sequence length="247" mass="28325">MKGVYFDDSEEERMKGFDASGDEKVDDGLNEGVDGEPRDGENPSKPTNNIFITQEMGKVHVIEEEHMTEEPDSWEDDDSCDDRPSVIRFKEDDSLSKHCTLKVGMEFSSLEQFKKAILEHNVLNGREVSRVLTTTTFRIKTLFHKDKCGRWFFNKSAKAKWVTKVIVNGLKNNTKMKLNEVVTNVRLRYVTKVPYCRAFKARKLAREIVEEDSSKQYNLLWSYSSELVGTSPGNTFKININSPVPNL</sequence>
<organism evidence="2 3">
    <name type="scientific">Pisum sativum</name>
    <name type="common">Garden pea</name>
    <name type="synonym">Lathyrus oleraceus</name>
    <dbReference type="NCBI Taxonomy" id="3888"/>
    <lineage>
        <taxon>Eukaryota</taxon>
        <taxon>Viridiplantae</taxon>
        <taxon>Streptophyta</taxon>
        <taxon>Embryophyta</taxon>
        <taxon>Tracheophyta</taxon>
        <taxon>Spermatophyta</taxon>
        <taxon>Magnoliopsida</taxon>
        <taxon>eudicotyledons</taxon>
        <taxon>Gunneridae</taxon>
        <taxon>Pentapetalae</taxon>
        <taxon>rosids</taxon>
        <taxon>fabids</taxon>
        <taxon>Fabales</taxon>
        <taxon>Fabaceae</taxon>
        <taxon>Papilionoideae</taxon>
        <taxon>50 kb inversion clade</taxon>
        <taxon>NPAAA clade</taxon>
        <taxon>Hologalegina</taxon>
        <taxon>IRL clade</taxon>
        <taxon>Fabeae</taxon>
        <taxon>Lathyrus</taxon>
    </lineage>
</organism>
<gene>
    <name evidence="2" type="ORF">KIW84_014053</name>
</gene>
<dbReference type="PANTHER" id="PTHR31973">
    <property type="entry name" value="POLYPROTEIN, PUTATIVE-RELATED"/>
    <property type="match status" value="1"/>
</dbReference>
<proteinExistence type="predicted"/>